<proteinExistence type="predicted"/>
<reference evidence="2 3" key="1">
    <citation type="submission" date="2016-10" db="EMBL/GenBank/DDBJ databases">
        <title>Draft genome sequences of four alkaliphilic bacteria belonging to the Anaerobacillus genus.</title>
        <authorList>
            <person name="Bassil N.M."/>
            <person name="Lloyd J.R."/>
        </authorList>
    </citation>
    <scope>NUCLEOTIDE SEQUENCE [LARGE SCALE GENOMIC DNA]</scope>
    <source>
        <strain evidence="2 3">DSM 18345</strain>
    </source>
</reference>
<dbReference type="NCBIfam" id="TIGR00277">
    <property type="entry name" value="HDIG"/>
    <property type="match status" value="1"/>
</dbReference>
<dbReference type="AlphaFoldDB" id="A0A1S2LR69"/>
<dbReference type="OrthoDB" id="9759601at2"/>
<dbReference type="InterPro" id="IPR037522">
    <property type="entry name" value="HD_GYP_dom"/>
</dbReference>
<evidence type="ECO:0000259" key="1">
    <source>
        <dbReference type="PROSITE" id="PS51832"/>
    </source>
</evidence>
<accession>A0A1S2LR69</accession>
<keyword evidence="3" id="KW-1185">Reference proteome</keyword>
<dbReference type="CDD" id="cd00077">
    <property type="entry name" value="HDc"/>
    <property type="match status" value="1"/>
</dbReference>
<sequence length="330" mass="37372">MRMINIQEYDKKTMQLAEPVYDYRKRILLASGSTIHPKYMEKLKEIGIRSLIIEDSISVGVTLDEMIDMPTWIDAITIVEKVYQQAKNGQKLSISELQNTVKKLINEVSQRRAIILIPTSTIDEALALYAHVVNVTLISLQIAKKLNFNQLHLSTLGLGTLLHDIGKMVTTEVLEHPEKGFQLLKSNPEVSLLAAHVAYQHHETYEGSGFPRGIRDKQIIDLAQVCVVANDYENMISKEGYQPHEAIEKIMSLVEKKYSYHIVLSFTNGIISYPPGTHIRLNNGLCGIVIRIDSHLHRPIIKVEGISEEIDLSEQSTLFIEKVYNDLSEN</sequence>
<dbReference type="Gene3D" id="1.10.3210.10">
    <property type="entry name" value="Hypothetical protein af1432"/>
    <property type="match status" value="1"/>
</dbReference>
<dbReference type="EMBL" id="MLQR01000017">
    <property type="protein sequence ID" value="OIJ14700.1"/>
    <property type="molecule type" value="Genomic_DNA"/>
</dbReference>
<dbReference type="PANTHER" id="PTHR43155:SF2">
    <property type="entry name" value="CYCLIC DI-GMP PHOSPHODIESTERASE PA4108"/>
    <property type="match status" value="1"/>
</dbReference>
<organism evidence="2 3">
    <name type="scientific">Anaerobacillus alkalilacustris</name>
    <dbReference type="NCBI Taxonomy" id="393763"/>
    <lineage>
        <taxon>Bacteria</taxon>
        <taxon>Bacillati</taxon>
        <taxon>Bacillota</taxon>
        <taxon>Bacilli</taxon>
        <taxon>Bacillales</taxon>
        <taxon>Bacillaceae</taxon>
        <taxon>Anaerobacillus</taxon>
    </lineage>
</organism>
<protein>
    <submittedName>
        <fullName evidence="2">C-di-GMP phosphodiesterase</fullName>
    </submittedName>
</protein>
<gene>
    <name evidence="2" type="ORF">BKP37_08030</name>
</gene>
<dbReference type="InterPro" id="IPR006674">
    <property type="entry name" value="HD_domain"/>
</dbReference>
<dbReference type="InterPro" id="IPR006675">
    <property type="entry name" value="HDIG_dom"/>
</dbReference>
<dbReference type="PROSITE" id="PS51832">
    <property type="entry name" value="HD_GYP"/>
    <property type="match status" value="1"/>
</dbReference>
<evidence type="ECO:0000313" key="3">
    <source>
        <dbReference type="Proteomes" id="UP000179524"/>
    </source>
</evidence>
<dbReference type="RefSeq" id="WP_071309089.1">
    <property type="nucleotide sequence ID" value="NZ_MLQR01000017.1"/>
</dbReference>
<dbReference type="SMART" id="SM00471">
    <property type="entry name" value="HDc"/>
    <property type="match status" value="1"/>
</dbReference>
<dbReference type="PANTHER" id="PTHR43155">
    <property type="entry name" value="CYCLIC DI-GMP PHOSPHODIESTERASE PA4108-RELATED"/>
    <property type="match status" value="1"/>
</dbReference>
<dbReference type="InterPro" id="IPR003607">
    <property type="entry name" value="HD/PDEase_dom"/>
</dbReference>
<evidence type="ECO:0000313" key="2">
    <source>
        <dbReference type="EMBL" id="OIJ14700.1"/>
    </source>
</evidence>
<dbReference type="SUPFAM" id="SSF109604">
    <property type="entry name" value="HD-domain/PDEase-like"/>
    <property type="match status" value="1"/>
</dbReference>
<dbReference type="Proteomes" id="UP000179524">
    <property type="component" value="Unassembled WGS sequence"/>
</dbReference>
<feature type="domain" description="HD-GYP" evidence="1">
    <location>
        <begin position="68"/>
        <end position="286"/>
    </location>
</feature>
<name>A0A1S2LR69_9BACI</name>
<comment type="caution">
    <text evidence="2">The sequence shown here is derived from an EMBL/GenBank/DDBJ whole genome shotgun (WGS) entry which is preliminary data.</text>
</comment>
<dbReference type="Pfam" id="PF01966">
    <property type="entry name" value="HD"/>
    <property type="match status" value="1"/>
</dbReference>